<evidence type="ECO:0000313" key="5">
    <source>
        <dbReference type="Proteomes" id="UP000294685"/>
    </source>
</evidence>
<name>A0ABY2DRV5_9FLAO</name>
<evidence type="ECO:0000256" key="1">
    <source>
        <dbReference type="ARBA" id="ARBA00010062"/>
    </source>
</evidence>
<proteinExistence type="inferred from homology"/>
<feature type="domain" description="Leucine-binding protein" evidence="3">
    <location>
        <begin position="3"/>
        <end position="339"/>
    </location>
</feature>
<dbReference type="SUPFAM" id="SSF53822">
    <property type="entry name" value="Periplasmic binding protein-like I"/>
    <property type="match status" value="1"/>
</dbReference>
<gene>
    <name evidence="4" type="ORF">E0I61_11875</name>
</gene>
<dbReference type="Pfam" id="PF13458">
    <property type="entry name" value="Peripla_BP_6"/>
    <property type="match status" value="1"/>
</dbReference>
<comment type="similarity">
    <text evidence="1">Belongs to the leucine-binding protein family.</text>
</comment>
<evidence type="ECO:0000256" key="2">
    <source>
        <dbReference type="ARBA" id="ARBA00022729"/>
    </source>
</evidence>
<organism evidence="4 5">
    <name type="scientific">Flavobacterium ranwuense</name>
    <dbReference type="NCBI Taxonomy" id="2541725"/>
    <lineage>
        <taxon>Bacteria</taxon>
        <taxon>Pseudomonadati</taxon>
        <taxon>Bacteroidota</taxon>
        <taxon>Flavobacteriia</taxon>
        <taxon>Flavobacteriales</taxon>
        <taxon>Flavobacteriaceae</taxon>
        <taxon>Flavobacterium</taxon>
    </lineage>
</organism>
<accession>A0ABY2DRV5</accession>
<dbReference type="RefSeq" id="WP_132071657.1">
    <property type="nucleotide sequence ID" value="NZ_SMLH01000007.1"/>
</dbReference>
<sequence length="384" mass="43028">MPKIGVLLPRSTYYETIGFDLFEGLRSGLNLYGFQDVKIVTENIGFGSDKQQCYRSAEKLLLEENVTMVIAYIGQRMAQLLRPLFLAANKILIVLDSGANLPTEYPSCPNIIYHSLQNSLGAWLSSKQATEDGYFSAGMVTGYYDGGYLQTYSLCNSFEQAGGQICFNHATGYKENDFTMEPLKNYLDEFPKSALLSLFSGDYVQWYFSGIKDWISDKKTTIYLSPFGVEETMLQKAVFPNCKIKGVAAWSKNIDSQENDLFVNTIKKAGRTPNLFSLLAWESAQIIIQVFDLLNKNENNSAQTISDLLSFEFVGPRGKVSFNSKTNTSVAPLYEVEIVLNEEDGMCKVNLLSEIKDTKKAFELLSELEIGLATSAWYNSYVCV</sequence>
<dbReference type="EMBL" id="SMLH01000007">
    <property type="protein sequence ID" value="TDE28227.1"/>
    <property type="molecule type" value="Genomic_DNA"/>
</dbReference>
<evidence type="ECO:0000313" key="4">
    <source>
        <dbReference type="EMBL" id="TDE28227.1"/>
    </source>
</evidence>
<dbReference type="Proteomes" id="UP000294685">
    <property type="component" value="Unassembled WGS sequence"/>
</dbReference>
<reference evidence="4 5" key="1">
    <citation type="submission" date="2019-03" db="EMBL/GenBank/DDBJ databases">
        <title>Novel species of Flavobacterium.</title>
        <authorList>
            <person name="Liu Q."/>
            <person name="Xin Y.-H."/>
        </authorList>
    </citation>
    <scope>NUCLEOTIDE SEQUENCE [LARGE SCALE GENOMIC DNA]</scope>
    <source>
        <strain evidence="4 5">LB2P22</strain>
    </source>
</reference>
<keyword evidence="5" id="KW-1185">Reference proteome</keyword>
<evidence type="ECO:0000259" key="3">
    <source>
        <dbReference type="Pfam" id="PF13458"/>
    </source>
</evidence>
<dbReference type="InterPro" id="IPR028081">
    <property type="entry name" value="Leu-bd"/>
</dbReference>
<dbReference type="Gene3D" id="3.40.50.2300">
    <property type="match status" value="2"/>
</dbReference>
<dbReference type="InterPro" id="IPR028082">
    <property type="entry name" value="Peripla_BP_I"/>
</dbReference>
<comment type="caution">
    <text evidence="4">The sequence shown here is derived from an EMBL/GenBank/DDBJ whole genome shotgun (WGS) entry which is preliminary data.</text>
</comment>
<keyword evidence="2" id="KW-0732">Signal</keyword>
<protein>
    <submittedName>
        <fullName evidence="4">ABC transporter substrate-binding protein</fullName>
    </submittedName>
</protein>